<keyword evidence="3" id="KW-1003">Cell membrane</keyword>
<dbReference type="RefSeq" id="WP_013354707.1">
    <property type="nucleotide sequence ID" value="NC_014921.1"/>
</dbReference>
<evidence type="ECO:0000256" key="1">
    <source>
        <dbReference type="ARBA" id="ARBA00004651"/>
    </source>
</evidence>
<evidence type="ECO:0000256" key="5">
    <source>
        <dbReference type="ARBA" id="ARBA00022683"/>
    </source>
</evidence>
<protein>
    <submittedName>
        <fullName evidence="10">PTS system, IIC component</fullName>
    </submittedName>
</protein>
<sequence length="291" mass="30489">MEISIIQAIFIGVWAAVAITGTMMGTYTATPIVYALGVGIILGDIQTAVIVGAAGQTVWLGFGISQGGVRPPDPIAPGIFATVVAIVEKHGSAQPISIGDAGIYIGYSIPVGILMQLLTTLLFTLMSPISEIAKKQITKGKFKTFKFLSHVTILVLMIITFGFGLLVGVSANGIARFSSSIPDWLRTGLRVAGGMLPALGFALILKVMLKKEYIGFALLGYFLALVFEVISKITGQAFSVLALALTAMAFVLIIISIKKLAGIKEAAGVARNISNTSSNNENNKGGQQDGI</sequence>
<proteinExistence type="predicted"/>
<feature type="transmembrane region" description="Helical" evidence="9">
    <location>
        <begin position="32"/>
        <end position="54"/>
    </location>
</feature>
<feature type="transmembrane region" description="Helical" evidence="9">
    <location>
        <begin position="237"/>
        <end position="257"/>
    </location>
</feature>
<evidence type="ECO:0000256" key="2">
    <source>
        <dbReference type="ARBA" id="ARBA00022448"/>
    </source>
</evidence>
<evidence type="ECO:0000256" key="8">
    <source>
        <dbReference type="ARBA" id="ARBA00023136"/>
    </source>
</evidence>
<organism evidence="10 11">
    <name type="scientific">Mycoplasmopsis fermentans (strain M64)</name>
    <name type="common">Mycoplasma fermentans</name>
    <dbReference type="NCBI Taxonomy" id="943945"/>
    <lineage>
        <taxon>Bacteria</taxon>
        <taxon>Bacillati</taxon>
        <taxon>Mycoplasmatota</taxon>
        <taxon>Mycoplasmoidales</taxon>
        <taxon>Metamycoplasmataceae</taxon>
        <taxon>Mycoplasmopsis</taxon>
    </lineage>
</organism>
<feature type="transmembrane region" description="Helical" evidence="9">
    <location>
        <begin position="6"/>
        <end position="25"/>
    </location>
</feature>
<name>A0AB32XC26_MYCFM</name>
<dbReference type="Proteomes" id="UP000007473">
    <property type="component" value="Chromosome"/>
</dbReference>
<feature type="transmembrane region" description="Helical" evidence="9">
    <location>
        <begin position="212"/>
        <end position="231"/>
    </location>
</feature>
<keyword evidence="2" id="KW-0813">Transport</keyword>
<evidence type="ECO:0000313" key="10">
    <source>
        <dbReference type="EMBL" id="ADV34605.1"/>
    </source>
</evidence>
<dbReference type="Pfam" id="PF03609">
    <property type="entry name" value="EII-Sor"/>
    <property type="match status" value="1"/>
</dbReference>
<reference evidence="10 11" key="1">
    <citation type="journal article" date="2011" name="J. Bacteriol.">
        <title>Genome sequence of the repetitive-sequence-rich Mycoplasma fermentans strain M64.</title>
        <authorList>
            <person name="Shu H.W."/>
            <person name="Liu T.T."/>
            <person name="Chang H.Y."/>
            <person name="Liu Y.M."/>
            <person name="Wu K.M."/>
            <person name="Shu H.Y."/>
            <person name="Tsai S.F."/>
            <person name="Hsiao K.J."/>
            <person name="Hu W.S."/>
            <person name="Ng W.V."/>
        </authorList>
    </citation>
    <scope>NUCLEOTIDE SEQUENCE [LARGE SCALE GENOMIC DNA]</scope>
    <source>
        <strain evidence="10 11">M64</strain>
    </source>
</reference>
<dbReference type="PROSITE" id="PS51106">
    <property type="entry name" value="PTS_EIIC_TYPE_4"/>
    <property type="match status" value="1"/>
</dbReference>
<dbReference type="InterPro" id="IPR050303">
    <property type="entry name" value="GatZ_KbaZ_carbometab"/>
</dbReference>
<comment type="subcellular location">
    <subcellularLocation>
        <location evidence="1">Cell membrane</location>
        <topology evidence="1">Multi-pass membrane protein</topology>
    </subcellularLocation>
</comment>
<evidence type="ECO:0000256" key="9">
    <source>
        <dbReference type="SAM" id="Phobius"/>
    </source>
</evidence>
<dbReference type="PANTHER" id="PTHR32502">
    <property type="entry name" value="N-ACETYLGALACTOSAMINE PERMEASE II COMPONENT-RELATED"/>
    <property type="match status" value="1"/>
</dbReference>
<accession>A0AB32XC26</accession>
<evidence type="ECO:0000256" key="6">
    <source>
        <dbReference type="ARBA" id="ARBA00022692"/>
    </source>
</evidence>
<evidence type="ECO:0000256" key="7">
    <source>
        <dbReference type="ARBA" id="ARBA00022989"/>
    </source>
</evidence>
<keyword evidence="6 9" id="KW-0812">Transmembrane</keyword>
<dbReference type="EMBL" id="CP002458">
    <property type="protein sequence ID" value="ADV34605.1"/>
    <property type="molecule type" value="Genomic_DNA"/>
</dbReference>
<keyword evidence="8 9" id="KW-0472">Membrane</keyword>
<evidence type="ECO:0000256" key="4">
    <source>
        <dbReference type="ARBA" id="ARBA00022597"/>
    </source>
</evidence>
<dbReference type="PANTHER" id="PTHR32502:SF8">
    <property type="entry name" value="N-ACETYLGALACTOSAMINE PERMEASE IIC COMPONENT 1"/>
    <property type="match status" value="1"/>
</dbReference>
<dbReference type="GO" id="GO:0005886">
    <property type="term" value="C:plasma membrane"/>
    <property type="evidence" value="ECO:0007669"/>
    <property type="project" value="UniProtKB-SubCell"/>
</dbReference>
<keyword evidence="7 9" id="KW-1133">Transmembrane helix</keyword>
<feature type="transmembrane region" description="Helical" evidence="9">
    <location>
        <begin position="187"/>
        <end position="205"/>
    </location>
</feature>
<feature type="transmembrane region" description="Helical" evidence="9">
    <location>
        <begin position="147"/>
        <end position="167"/>
    </location>
</feature>
<feature type="transmembrane region" description="Helical" evidence="9">
    <location>
        <begin position="104"/>
        <end position="126"/>
    </location>
</feature>
<evidence type="ECO:0000313" key="11">
    <source>
        <dbReference type="Proteomes" id="UP000007473"/>
    </source>
</evidence>
<gene>
    <name evidence="10" type="ordered locus">MfeM64YM_0607</name>
</gene>
<keyword evidence="5" id="KW-0598">Phosphotransferase system</keyword>
<dbReference type="GO" id="GO:0009401">
    <property type="term" value="P:phosphoenolpyruvate-dependent sugar phosphotransferase system"/>
    <property type="evidence" value="ECO:0007669"/>
    <property type="project" value="UniProtKB-KW"/>
</dbReference>
<dbReference type="AlphaFoldDB" id="A0AB32XC26"/>
<dbReference type="KEGG" id="mfm:MfeM64YM_0607"/>
<evidence type="ECO:0000256" key="3">
    <source>
        <dbReference type="ARBA" id="ARBA00022475"/>
    </source>
</evidence>
<keyword evidence="4" id="KW-0762">Sugar transport</keyword>
<dbReference type="InterPro" id="IPR004700">
    <property type="entry name" value="PTS_IIC_man"/>
</dbReference>